<sequence length="961" mass="104604">MTFQKVQNTHLHPNLRCPKIFLHKRWERSAALIVAAVTLAYANAQDISACCDKAEGTCRSVCEKMSLVEIASDTAMLEDRISNIYKFCSPHLLEFWICMNQTLQEVVSGSGWWGRACCAFGRATSCRRACATASDAEALGASCRRSDEIAFFDCVQRQQEAQWCCSQTQSLACHDACQKVVWRVGQSRVDTAARDRAMELCDQSPELLHCLRDLTASTVHADTSKYLPCCHESKSQECRTTCESVLRRTGESQEIAEALAQDCGVPAIHDGLWQCFLRKDAPPDTKDLIPHDIAKLHCCQKATTINCRRLCFNTFNTGWQSNWQKFYTECLGDPLEMELSECIEEVESPCSLGCNGLTYCSQMNNRPTSLFRSCTAQADVEAHLAVAVQKGSGSVTVSGLNLPLKNSSQCPTDIWKSVACGLHVKPCTAKGHSSLLCEEDCTKLVSSCVEWSRAPSQLTARALCARLAPKSSSAPCVPLGQFMNPSQDPPLLSAKEAVTSPCAGAECNATQLCVINRNCLQGGSCERYKCIDGCLLGDSSLYVVPIGSWVRVPMSVPSQKLCYKICKCGNKGLTNCQPLPCVAIENCQLHDKIVLHGDKYYMECNECACVVGERVCARRPCGKNALLTGLPCNCPPHHLPVHTPGRLYPNVCLAKCASATDAEIEFGSRNPCMGVTCGRRHACLPAANVCLSRLQTSCPQHVCVNTTGCNNQPESPVCDTDGRPHVNPCHLVMSGRMLAYWGPCLQGCSAIGSVCGVNGVTYISECAAWAEYVSVDYSGPCLAVGPISDEMEPKCTFDRIVCPSLKKPNCQGFTAPGACCPKCGGALRVLYSKKQIDRALYGTNISATVINLSNVMRALERHVKIAECALRGYLTIEMEIFATVESVLDKPTDLQLNVCVLEAEKLADMINRDSALIASDLGLSALSYALTVHTYPTKGANNVNISLFTLIFTSLSVYVVR</sequence>
<accession>A0ACC1CSG1</accession>
<dbReference type="EMBL" id="CM034403">
    <property type="protein sequence ID" value="KAJ0174536.1"/>
    <property type="molecule type" value="Genomic_DNA"/>
</dbReference>
<comment type="caution">
    <text evidence="1">The sequence shown here is derived from an EMBL/GenBank/DDBJ whole genome shotgun (WGS) entry which is preliminary data.</text>
</comment>
<gene>
    <name evidence="1" type="ORF">K1T71_009644</name>
</gene>
<name>A0ACC1CSG1_9NEOP</name>
<reference evidence="1 2" key="1">
    <citation type="journal article" date="2021" name="Front. Genet.">
        <title>Chromosome-Level Genome Assembly Reveals Significant Gene Expansion in the Toll and IMD Signaling Pathways of Dendrolimus kikuchii.</title>
        <authorList>
            <person name="Zhou J."/>
            <person name="Wu P."/>
            <person name="Xiong Z."/>
            <person name="Liu N."/>
            <person name="Zhao N."/>
            <person name="Ji M."/>
            <person name="Qiu Y."/>
            <person name="Yang B."/>
        </authorList>
    </citation>
    <scope>NUCLEOTIDE SEQUENCE [LARGE SCALE GENOMIC DNA]</scope>
    <source>
        <strain evidence="1">Ann1</strain>
    </source>
</reference>
<evidence type="ECO:0000313" key="2">
    <source>
        <dbReference type="Proteomes" id="UP000824533"/>
    </source>
</evidence>
<dbReference type="Proteomes" id="UP000824533">
    <property type="component" value="Linkage Group LG17"/>
</dbReference>
<evidence type="ECO:0000313" key="1">
    <source>
        <dbReference type="EMBL" id="KAJ0174536.1"/>
    </source>
</evidence>
<keyword evidence="2" id="KW-1185">Reference proteome</keyword>
<organism evidence="1 2">
    <name type="scientific">Dendrolimus kikuchii</name>
    <dbReference type="NCBI Taxonomy" id="765133"/>
    <lineage>
        <taxon>Eukaryota</taxon>
        <taxon>Metazoa</taxon>
        <taxon>Ecdysozoa</taxon>
        <taxon>Arthropoda</taxon>
        <taxon>Hexapoda</taxon>
        <taxon>Insecta</taxon>
        <taxon>Pterygota</taxon>
        <taxon>Neoptera</taxon>
        <taxon>Endopterygota</taxon>
        <taxon>Lepidoptera</taxon>
        <taxon>Glossata</taxon>
        <taxon>Ditrysia</taxon>
        <taxon>Bombycoidea</taxon>
        <taxon>Lasiocampidae</taxon>
        <taxon>Dendrolimus</taxon>
    </lineage>
</organism>
<proteinExistence type="predicted"/>
<protein>
    <submittedName>
        <fullName evidence="1">Uncharacterized protein</fullName>
    </submittedName>
</protein>